<evidence type="ECO:0000256" key="10">
    <source>
        <dbReference type="ARBA" id="ARBA00023270"/>
    </source>
</evidence>
<comment type="function">
    <text evidence="1 12">Catalyzes the condensation of (S)-aspartate-beta-semialdehyde [(S)-ASA] and pyruvate to 4-hydroxy-tetrahydrodipicolinate (HTPA).</text>
</comment>
<protein>
    <recommendedName>
        <fullName evidence="4 12">4-hydroxy-tetrahydrodipicolinate synthase</fullName>
        <shortName evidence="12">HTPA synthase</shortName>
        <ecNumber evidence="4 12">4.3.3.7</ecNumber>
    </recommendedName>
</protein>
<dbReference type="HOGENOM" id="CLU_049343_7_0_5"/>
<keyword evidence="5 12" id="KW-0963">Cytoplasm</keyword>
<keyword evidence="10 12" id="KW-0704">Schiff base</keyword>
<keyword evidence="9 12" id="KW-0456">Lyase</keyword>
<feature type="site" description="Part of a proton relay during catalysis" evidence="12">
    <location>
        <position position="124"/>
    </location>
</feature>
<comment type="similarity">
    <text evidence="3 12 13">Belongs to the DapA family.</text>
</comment>
<dbReference type="CDD" id="cd00950">
    <property type="entry name" value="DHDPS"/>
    <property type="match status" value="1"/>
</dbReference>
<comment type="catalytic activity">
    <reaction evidence="11 12">
        <text>L-aspartate 4-semialdehyde + pyruvate = (2S,4S)-4-hydroxy-2,3,4,5-tetrahydrodipicolinate + H2O + H(+)</text>
        <dbReference type="Rhea" id="RHEA:34171"/>
        <dbReference type="ChEBI" id="CHEBI:15361"/>
        <dbReference type="ChEBI" id="CHEBI:15377"/>
        <dbReference type="ChEBI" id="CHEBI:15378"/>
        <dbReference type="ChEBI" id="CHEBI:67139"/>
        <dbReference type="ChEBI" id="CHEBI:537519"/>
        <dbReference type="EC" id="4.3.3.7"/>
    </reaction>
</comment>
<comment type="subunit">
    <text evidence="12">Homotetramer; dimer of dimers.</text>
</comment>
<comment type="subcellular location">
    <subcellularLocation>
        <location evidence="12">Cytoplasm</location>
    </subcellularLocation>
</comment>
<dbReference type="Gene3D" id="3.20.20.70">
    <property type="entry name" value="Aldolase class I"/>
    <property type="match status" value="1"/>
</dbReference>
<dbReference type="InterPro" id="IPR005263">
    <property type="entry name" value="DapA"/>
</dbReference>
<comment type="caution">
    <text evidence="12">Lacks conserved residue(s) required for the propagation of feature annotation.</text>
</comment>
<dbReference type="NCBIfam" id="TIGR00674">
    <property type="entry name" value="dapA"/>
    <property type="match status" value="1"/>
</dbReference>
<dbReference type="GO" id="GO:0009089">
    <property type="term" value="P:lysine biosynthetic process via diaminopimelate"/>
    <property type="evidence" value="ECO:0007669"/>
    <property type="project" value="UniProtKB-UniRule"/>
</dbReference>
<dbReference type="PIRSF" id="PIRSF001365">
    <property type="entry name" value="DHDPS"/>
    <property type="match status" value="1"/>
</dbReference>
<dbReference type="PRINTS" id="PR00146">
    <property type="entry name" value="DHPICSNTHASE"/>
</dbReference>
<evidence type="ECO:0000256" key="1">
    <source>
        <dbReference type="ARBA" id="ARBA00003294"/>
    </source>
</evidence>
<feature type="active site" description="Proton donor/acceptor" evidence="12">
    <location>
        <position position="150"/>
    </location>
</feature>
<evidence type="ECO:0000256" key="6">
    <source>
        <dbReference type="ARBA" id="ARBA00022605"/>
    </source>
</evidence>
<keyword evidence="7 12" id="KW-0220">Diaminopimelate biosynthesis</keyword>
<comment type="caution">
    <text evidence="12">Was originally thought to be a dihydrodipicolinate synthase (DHDPS), catalyzing the condensation of (S)-aspartate-beta-semialdehyde [(S)-ASA] and pyruvate to dihydrodipicolinate (DHDP). However, it was shown in E.coli that the product of the enzymatic reaction is not dihydrodipicolinate but in fact (4S)-4-hydroxy-2,3,4,5-tetrahydro-(2S)-dipicolinic acid (HTPA), and that the consecutive dehydration reaction leading to DHDP is not spontaneous but catalyzed by DapB.</text>
</comment>
<evidence type="ECO:0000256" key="5">
    <source>
        <dbReference type="ARBA" id="ARBA00022490"/>
    </source>
</evidence>
<evidence type="ECO:0000256" key="7">
    <source>
        <dbReference type="ARBA" id="ARBA00022915"/>
    </source>
</evidence>
<sequence length="294" mass="30089">MDAYAPTPDLSRLSSMAWLDGCIADLPTPFDAHDGLDFAGVARLCERQIAAGCPAILIGDNAGEAATLCHAEHAALIRTAVAIARGRVRVIAGAGSNATAQAIALTRQAEAAGAAAVLSVVPYYNRPMQQGIVAHFEAIAGATALPVILYDNPSRCARGLTDDTVARLARLPNVVGLVDAGGDLGRPQRLRARLPAGFRLLSGDDASAPAFLALGGDGAISATANLCSAHPAMRDHWMRLTAALAEDGTAAGLKYALSLLGAIAPHVRPPMVEPGEAAKAAIARALMAGVDDAR</sequence>
<evidence type="ECO:0000256" key="3">
    <source>
        <dbReference type="ARBA" id="ARBA00007592"/>
    </source>
</evidence>
<reference evidence="15" key="1">
    <citation type="submission" date="2006-03" db="EMBL/GenBank/DDBJ databases">
        <title>Complete sequence of Rhodopseudomonas palustris BisB18.</title>
        <authorList>
            <consortium name="US DOE Joint Genome Institute"/>
            <person name="Copeland A."/>
            <person name="Lucas S."/>
            <person name="Lapidus A."/>
            <person name="Barry K."/>
            <person name="Detter J.C."/>
            <person name="Glavina del Rio T."/>
            <person name="Hammon N."/>
            <person name="Israni S."/>
            <person name="Dalin E."/>
            <person name="Tice H."/>
            <person name="Pitluck S."/>
            <person name="Chain P."/>
            <person name="Malfatti S."/>
            <person name="Shin M."/>
            <person name="Vergez L."/>
            <person name="Schmutz J."/>
            <person name="Larimer F."/>
            <person name="Land M."/>
            <person name="Hauser L."/>
            <person name="Pelletier D.A."/>
            <person name="Kyrpides N."/>
            <person name="Anderson I."/>
            <person name="Oda Y."/>
            <person name="Harwood C.S."/>
            <person name="Richardson P."/>
        </authorList>
    </citation>
    <scope>NUCLEOTIDE SEQUENCE [LARGE SCALE GENOMIC DNA]</scope>
    <source>
        <strain evidence="15">BisB18</strain>
    </source>
</reference>
<evidence type="ECO:0000256" key="11">
    <source>
        <dbReference type="ARBA" id="ARBA00047836"/>
    </source>
</evidence>
<dbReference type="PANTHER" id="PTHR12128:SF66">
    <property type="entry name" value="4-HYDROXY-2-OXOGLUTARATE ALDOLASE, MITOCHONDRIAL"/>
    <property type="match status" value="1"/>
</dbReference>
<evidence type="ECO:0000256" key="13">
    <source>
        <dbReference type="PIRNR" id="PIRNR001365"/>
    </source>
</evidence>
<dbReference type="UniPathway" id="UPA00034">
    <property type="reaction ID" value="UER00017"/>
</dbReference>
<dbReference type="eggNOG" id="COG0329">
    <property type="taxonomic scope" value="Bacteria"/>
</dbReference>
<evidence type="ECO:0000256" key="4">
    <source>
        <dbReference type="ARBA" id="ARBA00012086"/>
    </source>
</evidence>
<dbReference type="Pfam" id="PF00701">
    <property type="entry name" value="DHDPS"/>
    <property type="match status" value="1"/>
</dbReference>
<dbReference type="SMART" id="SM01130">
    <property type="entry name" value="DHDPS"/>
    <property type="match status" value="1"/>
</dbReference>
<dbReference type="STRING" id="316056.RPC_2147"/>
<evidence type="ECO:0000256" key="9">
    <source>
        <dbReference type="ARBA" id="ARBA00023239"/>
    </source>
</evidence>
<dbReference type="KEGG" id="rpc:RPC_2147"/>
<evidence type="ECO:0000256" key="2">
    <source>
        <dbReference type="ARBA" id="ARBA00005120"/>
    </source>
</evidence>
<name>Q216I5_RHOPB</name>
<dbReference type="InterPro" id="IPR013785">
    <property type="entry name" value="Aldolase_TIM"/>
</dbReference>
<proteinExistence type="inferred from homology"/>
<dbReference type="GO" id="GO:0005829">
    <property type="term" value="C:cytosol"/>
    <property type="evidence" value="ECO:0007669"/>
    <property type="project" value="TreeGrafter"/>
</dbReference>
<dbReference type="HAMAP" id="MF_00418">
    <property type="entry name" value="DapA"/>
    <property type="match status" value="1"/>
</dbReference>
<dbReference type="EMBL" id="CP000301">
    <property type="protein sequence ID" value="ABD87701.1"/>
    <property type="molecule type" value="Genomic_DNA"/>
</dbReference>
<dbReference type="AlphaFoldDB" id="Q216I5"/>
<dbReference type="EC" id="4.3.3.7" evidence="4 12"/>
<dbReference type="GO" id="GO:0008840">
    <property type="term" value="F:4-hydroxy-tetrahydrodipicolinate synthase activity"/>
    <property type="evidence" value="ECO:0007669"/>
    <property type="project" value="UniProtKB-UniRule"/>
</dbReference>
<evidence type="ECO:0000256" key="12">
    <source>
        <dbReference type="HAMAP-Rule" id="MF_00418"/>
    </source>
</evidence>
<dbReference type="InterPro" id="IPR002220">
    <property type="entry name" value="DapA-like"/>
</dbReference>
<evidence type="ECO:0000256" key="8">
    <source>
        <dbReference type="ARBA" id="ARBA00023154"/>
    </source>
</evidence>
<dbReference type="SUPFAM" id="SSF51569">
    <property type="entry name" value="Aldolase"/>
    <property type="match status" value="1"/>
</dbReference>
<keyword evidence="6 12" id="KW-0028">Amino-acid biosynthesis</keyword>
<gene>
    <name evidence="12" type="primary">dapA</name>
    <name evidence="15" type="ordered locus">RPC_2147</name>
</gene>
<accession>Q216I5</accession>
<dbReference type="RefSeq" id="WP_011472600.1">
    <property type="nucleotide sequence ID" value="NC_007925.1"/>
</dbReference>
<dbReference type="OrthoDB" id="9782828at2"/>
<organism evidence="15">
    <name type="scientific">Rhodopseudomonas palustris (strain BisB18)</name>
    <dbReference type="NCBI Taxonomy" id="316056"/>
    <lineage>
        <taxon>Bacteria</taxon>
        <taxon>Pseudomonadati</taxon>
        <taxon>Pseudomonadota</taxon>
        <taxon>Alphaproteobacteria</taxon>
        <taxon>Hyphomicrobiales</taxon>
        <taxon>Nitrobacteraceae</taxon>
        <taxon>Rhodopseudomonas</taxon>
    </lineage>
</organism>
<evidence type="ECO:0000256" key="14">
    <source>
        <dbReference type="PIRSR" id="PIRSR001365-2"/>
    </source>
</evidence>
<dbReference type="GO" id="GO:0019877">
    <property type="term" value="P:diaminopimelate biosynthetic process"/>
    <property type="evidence" value="ECO:0007669"/>
    <property type="project" value="UniProtKB-UniRule"/>
</dbReference>
<keyword evidence="8 12" id="KW-0457">Lysine biosynthesis</keyword>
<feature type="binding site" evidence="12 14">
    <location>
        <position position="220"/>
    </location>
    <ligand>
        <name>pyruvate</name>
        <dbReference type="ChEBI" id="CHEBI:15361"/>
    </ligand>
</feature>
<evidence type="ECO:0000313" key="15">
    <source>
        <dbReference type="EMBL" id="ABD87701.1"/>
    </source>
</evidence>
<dbReference type="PANTHER" id="PTHR12128">
    <property type="entry name" value="DIHYDRODIPICOLINATE SYNTHASE"/>
    <property type="match status" value="1"/>
</dbReference>
<comment type="pathway">
    <text evidence="2 12">Amino-acid biosynthesis; L-lysine biosynthesis via DAP pathway; (S)-tetrahydrodipicolinate from L-aspartate: step 3/4.</text>
</comment>